<dbReference type="AlphaFoldDB" id="A0A328A9S3"/>
<organism evidence="3 4">
    <name type="scientific">Phenylobacterium deserti</name>
    <dbReference type="NCBI Taxonomy" id="1914756"/>
    <lineage>
        <taxon>Bacteria</taxon>
        <taxon>Pseudomonadati</taxon>
        <taxon>Pseudomonadota</taxon>
        <taxon>Alphaproteobacteria</taxon>
        <taxon>Caulobacterales</taxon>
        <taxon>Caulobacteraceae</taxon>
        <taxon>Phenylobacterium</taxon>
    </lineage>
</organism>
<keyword evidence="4" id="KW-1185">Reference proteome</keyword>
<dbReference type="Gene3D" id="2.60.120.10">
    <property type="entry name" value="Jelly Rolls"/>
    <property type="match status" value="2"/>
</dbReference>
<dbReference type="InterPro" id="IPR011051">
    <property type="entry name" value="RmlC_Cupin_sf"/>
</dbReference>
<evidence type="ECO:0000259" key="2">
    <source>
        <dbReference type="Pfam" id="PF07883"/>
    </source>
</evidence>
<feature type="signal peptide" evidence="1">
    <location>
        <begin position="1"/>
        <end position="21"/>
    </location>
</feature>
<dbReference type="RefSeq" id="WP_111515810.1">
    <property type="nucleotide sequence ID" value="NZ_QFYR01000004.1"/>
</dbReference>
<feature type="domain" description="Cupin type-2" evidence="2">
    <location>
        <begin position="240"/>
        <end position="300"/>
    </location>
</feature>
<proteinExistence type="predicted"/>
<sequence length="320" mass="35653">MKAIFKLGAAVAALLTAGAMATGAAAQFTPQKEDMPTTAQSMPQEYWAPKPTTATPYRAPNKAHWKLSEILASHRGKTDWTQPIIRNAEQEADYISLGVGKKTKARMYADDRVVWIVQDGAMRVTIEGMEPFVATKGFMVSVPFRHAYSMETVGDKPSLRFEVRQTGSIPLYPLTETPDPYPGRTYVRARGTPGPAVLTENPIAVDFFKQIASGNEPYNGKFVWDDHWTTNILRGKEQAMPPATNKGHFHVDWTEFWFVMEGRIGYLIEGVPYFEAEPGDIVTAAEGRWHRAANAPGAPMSTRIPFNPRPPILHNWEPAH</sequence>
<comment type="caution">
    <text evidence="3">The sequence shown here is derived from an EMBL/GenBank/DDBJ whole genome shotgun (WGS) entry which is preliminary data.</text>
</comment>
<dbReference type="EMBL" id="QFYR01000004">
    <property type="protein sequence ID" value="RAK51275.1"/>
    <property type="molecule type" value="Genomic_DNA"/>
</dbReference>
<protein>
    <recommendedName>
        <fullName evidence="2">Cupin type-2 domain-containing protein</fullName>
    </recommendedName>
</protein>
<reference evidence="4" key="1">
    <citation type="submission" date="2018-05" db="EMBL/GenBank/DDBJ databases">
        <authorList>
            <person name="Li X."/>
        </authorList>
    </citation>
    <scope>NUCLEOTIDE SEQUENCE [LARGE SCALE GENOMIC DNA]</scope>
    <source>
        <strain evidence="4">YIM 73061</strain>
    </source>
</reference>
<dbReference type="SUPFAM" id="SSF51182">
    <property type="entry name" value="RmlC-like cupins"/>
    <property type="match status" value="1"/>
</dbReference>
<keyword evidence="1" id="KW-0732">Signal</keyword>
<evidence type="ECO:0000256" key="1">
    <source>
        <dbReference type="SAM" id="SignalP"/>
    </source>
</evidence>
<dbReference type="InterPro" id="IPR014710">
    <property type="entry name" value="RmlC-like_jellyroll"/>
</dbReference>
<dbReference type="OrthoDB" id="9811153at2"/>
<accession>A0A328A9S3</accession>
<dbReference type="Proteomes" id="UP000249725">
    <property type="component" value="Unassembled WGS sequence"/>
</dbReference>
<dbReference type="Pfam" id="PF07883">
    <property type="entry name" value="Cupin_2"/>
    <property type="match status" value="1"/>
</dbReference>
<name>A0A328A9S3_9CAUL</name>
<dbReference type="InterPro" id="IPR013096">
    <property type="entry name" value="Cupin_2"/>
</dbReference>
<gene>
    <name evidence="3" type="ORF">DJ018_15110</name>
</gene>
<dbReference type="CDD" id="cd02208">
    <property type="entry name" value="cupin_RmlC-like"/>
    <property type="match status" value="1"/>
</dbReference>
<evidence type="ECO:0000313" key="4">
    <source>
        <dbReference type="Proteomes" id="UP000249725"/>
    </source>
</evidence>
<evidence type="ECO:0000313" key="3">
    <source>
        <dbReference type="EMBL" id="RAK51275.1"/>
    </source>
</evidence>
<feature type="chain" id="PRO_5016404345" description="Cupin type-2 domain-containing protein" evidence="1">
    <location>
        <begin position="22"/>
        <end position="320"/>
    </location>
</feature>